<reference evidence="1 2" key="1">
    <citation type="submission" date="2023-01" db="EMBL/GenBank/DDBJ databases">
        <title>Draft genome sequence of Nocardiopsis sp. RSe5-2 isolated from halophytes.</title>
        <authorList>
            <person name="Duangmal K."/>
            <person name="Chantavorakit T."/>
        </authorList>
    </citation>
    <scope>NUCLEOTIDE SEQUENCE [LARGE SCALE GENOMIC DNA]</scope>
    <source>
        <strain evidence="1 2">RSe5-2</strain>
    </source>
</reference>
<keyword evidence="2" id="KW-1185">Reference proteome</keyword>
<proteinExistence type="predicted"/>
<accession>A0ABT4U7N1</accession>
<sequence length="71" mass="7748">MDDIPQIATTEYEAAITRVANKAAVYGLRLDRRPTPAGQLYTLTDRGGRVVASRAYLADIQSALRRLGIDA</sequence>
<protein>
    <submittedName>
        <fullName evidence="1">Uncharacterized protein</fullName>
    </submittedName>
</protein>
<dbReference type="Proteomes" id="UP001527866">
    <property type="component" value="Unassembled WGS sequence"/>
</dbReference>
<comment type="caution">
    <text evidence="1">The sequence shown here is derived from an EMBL/GenBank/DDBJ whole genome shotgun (WGS) entry which is preliminary data.</text>
</comment>
<gene>
    <name evidence="1" type="ORF">O4J56_18975</name>
</gene>
<organism evidence="1 2">
    <name type="scientific">Nocardiopsis endophytica</name>
    <dbReference type="NCBI Taxonomy" id="3018445"/>
    <lineage>
        <taxon>Bacteria</taxon>
        <taxon>Bacillati</taxon>
        <taxon>Actinomycetota</taxon>
        <taxon>Actinomycetes</taxon>
        <taxon>Streptosporangiales</taxon>
        <taxon>Nocardiopsidaceae</taxon>
        <taxon>Nocardiopsis</taxon>
    </lineage>
</organism>
<dbReference type="RefSeq" id="WP_017624490.1">
    <property type="nucleotide sequence ID" value="NZ_JAQFWQ010000057.1"/>
</dbReference>
<evidence type="ECO:0000313" key="1">
    <source>
        <dbReference type="EMBL" id="MDA2812736.1"/>
    </source>
</evidence>
<evidence type="ECO:0000313" key="2">
    <source>
        <dbReference type="Proteomes" id="UP001527866"/>
    </source>
</evidence>
<name>A0ABT4U7N1_9ACTN</name>
<dbReference type="EMBL" id="JAQFWQ010000057">
    <property type="protein sequence ID" value="MDA2812736.1"/>
    <property type="molecule type" value="Genomic_DNA"/>
</dbReference>